<feature type="domain" description="Peroxisomal multifunctional enzyme type 2-like N-terminal" evidence="2">
    <location>
        <begin position="19"/>
        <end position="152"/>
    </location>
</feature>
<dbReference type="Proteomes" id="UP001216253">
    <property type="component" value="Unassembled WGS sequence"/>
</dbReference>
<dbReference type="RefSeq" id="WP_275230632.1">
    <property type="nucleotide sequence ID" value="NZ_JARESE010000085.1"/>
</dbReference>
<dbReference type="Pfam" id="PF22622">
    <property type="entry name" value="MFE-2_hydrat-2_N"/>
    <property type="match status" value="1"/>
</dbReference>
<dbReference type="PANTHER" id="PTHR13078">
    <property type="entry name" value="PEROXISOMAL MULTIFUNCTIONAL ENZYME TYPE 2-RELATED"/>
    <property type="match status" value="1"/>
</dbReference>
<dbReference type="InterPro" id="IPR029069">
    <property type="entry name" value="HotDog_dom_sf"/>
</dbReference>
<dbReference type="PANTHER" id="PTHR13078:SF56">
    <property type="entry name" value="PEROXISOMAL MULTIFUNCTIONAL ENZYME TYPE 2"/>
    <property type="match status" value="1"/>
</dbReference>
<dbReference type="Pfam" id="PF01575">
    <property type="entry name" value="MaoC_dehydratas"/>
    <property type="match status" value="1"/>
</dbReference>
<evidence type="ECO:0000259" key="1">
    <source>
        <dbReference type="Pfam" id="PF01575"/>
    </source>
</evidence>
<keyword evidence="4" id="KW-1185">Reference proteome</keyword>
<dbReference type="SUPFAM" id="SSF54637">
    <property type="entry name" value="Thioesterase/thiol ester dehydrase-isomerase"/>
    <property type="match status" value="2"/>
</dbReference>
<organism evidence="3 4">
    <name type="scientific">Novosphingobium album</name>
    <name type="common">ex Liu et al. 2023</name>
    <dbReference type="NCBI Taxonomy" id="3031130"/>
    <lineage>
        <taxon>Bacteria</taxon>
        <taxon>Pseudomonadati</taxon>
        <taxon>Pseudomonadota</taxon>
        <taxon>Alphaproteobacteria</taxon>
        <taxon>Sphingomonadales</taxon>
        <taxon>Sphingomonadaceae</taxon>
        <taxon>Novosphingobium</taxon>
    </lineage>
</organism>
<dbReference type="EMBL" id="JARESE010000085">
    <property type="protein sequence ID" value="MDE8654518.1"/>
    <property type="molecule type" value="Genomic_DNA"/>
</dbReference>
<gene>
    <name evidence="3" type="ORF">PYV00_22730</name>
</gene>
<sequence length="291" mass="31305">MGFAPDRVRAARIETRQAYDWRDTILYALGVGVGMGESATDPEALRHVYEERLEALPAMATTLAYPSLWLADPVYGLDWRRIVNGAQALAVHRPLPVAATIASVLTVEGIVDKGLDDSGAGRGALVHAVRHLHDAASGDHLATVRQVFFCRGEGGFGGDDLAPIAARPVPGRAPDRLVTIPTRREAALIFRLSGDLNPLHIDPQVAAAAGFRRPVLHGLATFGRAAYAVGGGALTRLEARYSAPVLPGETLRCAIWDQGDERAFQVINLDSGRIALDNGWAAWRERLETRG</sequence>
<reference evidence="3 4" key="1">
    <citation type="submission" date="2023-03" db="EMBL/GenBank/DDBJ databases">
        <title>NovoSphingobium album sp. nov. isolated from polycyclic aromatic hydrocarbons- and heavy-metal polluted soil.</title>
        <authorList>
            <person name="Liu Z."/>
            <person name="Wang K."/>
        </authorList>
    </citation>
    <scope>NUCLEOTIDE SEQUENCE [LARGE SCALE GENOMIC DNA]</scope>
    <source>
        <strain evidence="3 4">H3SJ31-1</strain>
    </source>
</reference>
<evidence type="ECO:0000313" key="3">
    <source>
        <dbReference type="EMBL" id="MDE8654518.1"/>
    </source>
</evidence>
<proteinExistence type="predicted"/>
<accession>A0ABT5WXR2</accession>
<protein>
    <submittedName>
        <fullName evidence="3">MaoC/PaaZ C-terminal domain-containing protein</fullName>
    </submittedName>
</protein>
<evidence type="ECO:0000313" key="4">
    <source>
        <dbReference type="Proteomes" id="UP001216253"/>
    </source>
</evidence>
<dbReference type="InterPro" id="IPR002539">
    <property type="entry name" value="MaoC-like_dom"/>
</dbReference>
<evidence type="ECO:0000259" key="2">
    <source>
        <dbReference type="Pfam" id="PF22622"/>
    </source>
</evidence>
<dbReference type="Gene3D" id="3.10.129.10">
    <property type="entry name" value="Hotdog Thioesterase"/>
    <property type="match status" value="1"/>
</dbReference>
<dbReference type="InterPro" id="IPR054357">
    <property type="entry name" value="MFE-2_N"/>
</dbReference>
<feature type="domain" description="MaoC-like" evidence="1">
    <location>
        <begin position="169"/>
        <end position="272"/>
    </location>
</feature>
<name>A0ABT5WXR2_9SPHN</name>
<comment type="caution">
    <text evidence="3">The sequence shown here is derived from an EMBL/GenBank/DDBJ whole genome shotgun (WGS) entry which is preliminary data.</text>
</comment>